<protein>
    <submittedName>
        <fullName evidence="2">VOC family protein</fullName>
    </submittedName>
</protein>
<name>A0A940MMC7_9RHOB</name>
<feature type="domain" description="Glyoxalase-like" evidence="1">
    <location>
        <begin position="8"/>
        <end position="178"/>
    </location>
</feature>
<dbReference type="Proteomes" id="UP000675940">
    <property type="component" value="Unassembled WGS sequence"/>
</dbReference>
<dbReference type="InterPro" id="IPR025870">
    <property type="entry name" value="Glyoxalase-like_dom"/>
</dbReference>
<organism evidence="2 3">
    <name type="scientific">Sagittula salina</name>
    <dbReference type="NCBI Taxonomy" id="2820268"/>
    <lineage>
        <taxon>Bacteria</taxon>
        <taxon>Pseudomonadati</taxon>
        <taxon>Pseudomonadota</taxon>
        <taxon>Alphaproteobacteria</taxon>
        <taxon>Rhodobacterales</taxon>
        <taxon>Roseobacteraceae</taxon>
        <taxon>Sagittula</taxon>
    </lineage>
</organism>
<comment type="caution">
    <text evidence="2">The sequence shown here is derived from an EMBL/GenBank/DDBJ whole genome shotgun (WGS) entry which is preliminary data.</text>
</comment>
<accession>A0A940MMC7</accession>
<dbReference type="Pfam" id="PF13468">
    <property type="entry name" value="Glyoxalase_3"/>
    <property type="match status" value="1"/>
</dbReference>
<sequence>MPPVSLTLDHIAVLGETLAEAVDHVEAALGHPMRPGGSHARFGTHNQLLGLSPDLYIEAIAIDPSAPGPGDARWFGLDTFQGAARLDKWVCAVDDVAAAIALLPMAGRLVELERNGLRWIMAVPEDGMLPFGGLFPALIQWKVPVPPGKALTPSDSTLEALVVTHPEAPALEALLAPVLDAPLVRFETGTAGLAAYVRQKGATVVLR</sequence>
<proteinExistence type="predicted"/>
<evidence type="ECO:0000313" key="3">
    <source>
        <dbReference type="Proteomes" id="UP000675940"/>
    </source>
</evidence>
<dbReference type="Gene3D" id="3.10.180.10">
    <property type="entry name" value="2,3-Dihydroxybiphenyl 1,2-Dioxygenase, domain 1"/>
    <property type="match status" value="1"/>
</dbReference>
<reference evidence="2" key="1">
    <citation type="submission" date="2021-03" db="EMBL/GenBank/DDBJ databases">
        <title>Sagittula salina sp. nov. strain M10.9X isolated from the marine waste.</title>
        <authorList>
            <person name="Satari L."/>
            <person name="Molina-Menor E."/>
            <person name="Vidal-Verdu A."/>
            <person name="Pascual J."/>
            <person name="Pereto J."/>
            <person name="Porcar M."/>
        </authorList>
    </citation>
    <scope>NUCLEOTIDE SEQUENCE</scope>
    <source>
        <strain evidence="2">M10.9X</strain>
    </source>
</reference>
<gene>
    <name evidence="2" type="ORF">J5474_01240</name>
</gene>
<dbReference type="EMBL" id="JAGISH010000001">
    <property type="protein sequence ID" value="MBP0481118.1"/>
    <property type="molecule type" value="Genomic_DNA"/>
</dbReference>
<dbReference type="AlphaFoldDB" id="A0A940MMC7"/>
<dbReference type="RefSeq" id="WP_209358541.1">
    <property type="nucleotide sequence ID" value="NZ_JAGISH010000001.1"/>
</dbReference>
<evidence type="ECO:0000313" key="2">
    <source>
        <dbReference type="EMBL" id="MBP0481118.1"/>
    </source>
</evidence>
<dbReference type="InterPro" id="IPR029068">
    <property type="entry name" value="Glyas_Bleomycin-R_OHBP_Dase"/>
</dbReference>
<evidence type="ECO:0000259" key="1">
    <source>
        <dbReference type="Pfam" id="PF13468"/>
    </source>
</evidence>
<keyword evidence="3" id="KW-1185">Reference proteome</keyword>